<dbReference type="EMBL" id="CAJNIZ010029136">
    <property type="protein sequence ID" value="CAE7513722.1"/>
    <property type="molecule type" value="Genomic_DNA"/>
</dbReference>
<dbReference type="InterPro" id="IPR015877">
    <property type="entry name" value="MAT1_centre"/>
</dbReference>
<dbReference type="GO" id="GO:0006357">
    <property type="term" value="P:regulation of transcription by RNA polymerase II"/>
    <property type="evidence" value="ECO:0007669"/>
    <property type="project" value="TreeGrafter"/>
</dbReference>
<keyword evidence="3" id="KW-0862">Zinc</keyword>
<feature type="domain" description="MAT1 centre" evidence="4">
    <location>
        <begin position="45"/>
        <end position="138"/>
    </location>
</feature>
<evidence type="ECO:0000313" key="6">
    <source>
        <dbReference type="Proteomes" id="UP000649617"/>
    </source>
</evidence>
<keyword evidence="6" id="KW-1185">Reference proteome</keyword>
<reference evidence="5" key="1">
    <citation type="submission" date="2021-02" db="EMBL/GenBank/DDBJ databases">
        <authorList>
            <person name="Dougan E. K."/>
            <person name="Rhodes N."/>
            <person name="Thang M."/>
            <person name="Chan C."/>
        </authorList>
    </citation>
    <scope>NUCLEOTIDE SEQUENCE</scope>
</reference>
<dbReference type="OrthoDB" id="5963at2759"/>
<evidence type="ECO:0000256" key="1">
    <source>
        <dbReference type="ARBA" id="ARBA00022723"/>
    </source>
</evidence>
<evidence type="ECO:0000256" key="3">
    <source>
        <dbReference type="ARBA" id="ARBA00022833"/>
    </source>
</evidence>
<dbReference type="GO" id="GO:0005675">
    <property type="term" value="C:transcription factor TFIIH holo complex"/>
    <property type="evidence" value="ECO:0007669"/>
    <property type="project" value="TreeGrafter"/>
</dbReference>
<sequence>VRVLFSAICEHRICDRCLPQALRTRNCPGCGIAVRHEDFSEMPRDCREVDRELKVRRQVRDIYCKTEQDFPSGHAWDEYLVLREDIIYKLLHGSKEEVHETWRQIERYKVQHAESIRQVQRMRPKKALEKVAAVIKTEGDFASRVNADWLDRMELASHPFQEHYEILLGELPRSPDASLARATATASPLTPQPLMAGTRGAVEDAARRCSGGGQLSGLSEKKAKHFFFADLATSVRRSAVESH</sequence>
<dbReference type="PANTHER" id="PTHR12683">
    <property type="entry name" value="CDK-ACTIVATING KINASE ASSEMBLY FACTOR MAT1"/>
    <property type="match status" value="1"/>
</dbReference>
<feature type="non-terminal residue" evidence="5">
    <location>
        <position position="243"/>
    </location>
</feature>
<dbReference type="GO" id="GO:0006281">
    <property type="term" value="P:DNA repair"/>
    <property type="evidence" value="ECO:0007669"/>
    <property type="project" value="TreeGrafter"/>
</dbReference>
<dbReference type="GO" id="GO:0008270">
    <property type="term" value="F:zinc ion binding"/>
    <property type="evidence" value="ECO:0007669"/>
    <property type="project" value="UniProtKB-KW"/>
</dbReference>
<accession>A0A812T4F8</accession>
<gene>
    <name evidence="5" type="primary">Mnat1</name>
    <name evidence="5" type="ORF">SPIL2461_LOCUS13390</name>
</gene>
<organism evidence="5 6">
    <name type="scientific">Symbiodinium pilosum</name>
    <name type="common">Dinoflagellate</name>
    <dbReference type="NCBI Taxonomy" id="2952"/>
    <lineage>
        <taxon>Eukaryota</taxon>
        <taxon>Sar</taxon>
        <taxon>Alveolata</taxon>
        <taxon>Dinophyceae</taxon>
        <taxon>Suessiales</taxon>
        <taxon>Symbiodiniaceae</taxon>
        <taxon>Symbiodinium</taxon>
    </lineage>
</organism>
<comment type="caution">
    <text evidence="5">The sequence shown here is derived from an EMBL/GenBank/DDBJ whole genome shotgun (WGS) entry which is preliminary data.</text>
</comment>
<dbReference type="Pfam" id="PF06391">
    <property type="entry name" value="MAT1"/>
    <property type="match status" value="1"/>
</dbReference>
<protein>
    <submittedName>
        <fullName evidence="5">Mnat1 protein</fullName>
    </submittedName>
</protein>
<dbReference type="AlphaFoldDB" id="A0A812T4F8"/>
<dbReference type="PROSITE" id="PS00518">
    <property type="entry name" value="ZF_RING_1"/>
    <property type="match status" value="1"/>
</dbReference>
<evidence type="ECO:0000256" key="2">
    <source>
        <dbReference type="ARBA" id="ARBA00022771"/>
    </source>
</evidence>
<dbReference type="InterPro" id="IPR017907">
    <property type="entry name" value="Znf_RING_CS"/>
</dbReference>
<keyword evidence="2" id="KW-0863">Zinc-finger</keyword>
<evidence type="ECO:0000313" key="5">
    <source>
        <dbReference type="EMBL" id="CAE7513722.1"/>
    </source>
</evidence>
<proteinExistence type="predicted"/>
<dbReference type="PANTHER" id="PTHR12683:SF13">
    <property type="entry name" value="CDK-ACTIVATING KINASE ASSEMBLY FACTOR MAT1"/>
    <property type="match status" value="1"/>
</dbReference>
<evidence type="ECO:0000259" key="4">
    <source>
        <dbReference type="Pfam" id="PF06391"/>
    </source>
</evidence>
<keyword evidence="1" id="KW-0479">Metal-binding</keyword>
<dbReference type="Proteomes" id="UP000649617">
    <property type="component" value="Unassembled WGS sequence"/>
</dbReference>
<name>A0A812T4F8_SYMPI</name>